<accession>I4DLP3</accession>
<dbReference type="AlphaFoldDB" id="I4DLP3"/>
<keyword evidence="1" id="KW-0732">Signal</keyword>
<evidence type="ECO:0000313" key="2">
    <source>
        <dbReference type="EMBL" id="BAM18833.1"/>
    </source>
</evidence>
<proteinExistence type="evidence at transcript level"/>
<dbReference type="EMBL" id="AK402211">
    <property type="protein sequence ID" value="BAM18833.1"/>
    <property type="molecule type" value="mRNA"/>
</dbReference>
<organism evidence="2">
    <name type="scientific">Papilio xuthus</name>
    <name type="common">Asian swallowtail butterfly</name>
    <dbReference type="NCBI Taxonomy" id="66420"/>
    <lineage>
        <taxon>Eukaryota</taxon>
        <taxon>Metazoa</taxon>
        <taxon>Ecdysozoa</taxon>
        <taxon>Arthropoda</taxon>
        <taxon>Hexapoda</taxon>
        <taxon>Insecta</taxon>
        <taxon>Pterygota</taxon>
        <taxon>Neoptera</taxon>
        <taxon>Endopterygota</taxon>
        <taxon>Lepidoptera</taxon>
        <taxon>Glossata</taxon>
        <taxon>Ditrysia</taxon>
        <taxon>Papilionoidea</taxon>
        <taxon>Papilionidae</taxon>
        <taxon>Papilioninae</taxon>
        <taxon>Papilio</taxon>
    </lineage>
</organism>
<feature type="signal peptide" evidence="1">
    <location>
        <begin position="1"/>
        <end position="16"/>
    </location>
</feature>
<feature type="chain" id="PRO_5003688967" description="Cuticular protein" evidence="1">
    <location>
        <begin position="17"/>
        <end position="151"/>
    </location>
</feature>
<evidence type="ECO:0000256" key="1">
    <source>
        <dbReference type="SAM" id="SignalP"/>
    </source>
</evidence>
<protein>
    <recommendedName>
        <fullName evidence="3">Cuticular protein</fullName>
    </recommendedName>
</protein>
<name>I4DLP3_PAPXU</name>
<evidence type="ECO:0008006" key="3">
    <source>
        <dbReference type="Google" id="ProtNLM"/>
    </source>
</evidence>
<reference evidence="2" key="1">
    <citation type="journal article" date="2012" name="BMC Biol.">
        <title>Comprehensive microarray-based analysis for stage-specific larval camouflage pattern-associated genes in the swallowtail butterfly, Papilio xuthus.</title>
        <authorList>
            <person name="Futahashi R."/>
            <person name="Shirataki H."/>
            <person name="Narita T."/>
            <person name="Mita K."/>
            <person name="Fujiwara H."/>
        </authorList>
    </citation>
    <scope>NUCLEOTIDE SEQUENCE</scope>
    <source>
        <tissue evidence="2">Epidermis</tissue>
    </source>
</reference>
<sequence>MLRLVVLCLFVVTSSAFKIYQSDTSETFKQDNAFMTSLTYPTTHQRRQTRPNHFINKRSINFDPPKSYVPATPYASSFYAPPTLRYSYSSPLLPKGPFVSAYTAPAHYINKRLSYLPQPSIFSSVVPSSFIPEFSMPLYVIKKRDIPEIKE</sequence>